<comment type="catalytic activity">
    <reaction evidence="1 22">
        <text>4 hydroquinone + O2 = 4 benzosemiquinone + 2 H2O</text>
        <dbReference type="Rhea" id="RHEA:11276"/>
        <dbReference type="ChEBI" id="CHEBI:15377"/>
        <dbReference type="ChEBI" id="CHEBI:15379"/>
        <dbReference type="ChEBI" id="CHEBI:17594"/>
        <dbReference type="ChEBI" id="CHEBI:17977"/>
        <dbReference type="EC" id="1.10.3.2"/>
    </reaction>
</comment>
<comment type="similarity">
    <text evidence="5 22">Belongs to the multicopper oxidase family.</text>
</comment>
<dbReference type="GO" id="GO:0052716">
    <property type="term" value="F:hydroquinone:oxygen oxidoreductase activity"/>
    <property type="evidence" value="ECO:0007669"/>
    <property type="project" value="UniProtKB-EC"/>
</dbReference>
<dbReference type="FunFam" id="3.80.10.10:FF:000111">
    <property type="entry name" value="LRR receptor-like serine/threonine-protein kinase ERECTA"/>
    <property type="match status" value="1"/>
</dbReference>
<dbReference type="CDD" id="cd13897">
    <property type="entry name" value="CuRO_3_LCC_plant"/>
    <property type="match status" value="1"/>
</dbReference>
<feature type="transmembrane region" description="Helical" evidence="23">
    <location>
        <begin position="1840"/>
        <end position="1862"/>
    </location>
</feature>
<dbReference type="InterPro" id="IPR032675">
    <property type="entry name" value="LRR_dom_sf"/>
</dbReference>
<evidence type="ECO:0000256" key="4">
    <source>
        <dbReference type="ARBA" id="ARBA00009592"/>
    </source>
</evidence>
<evidence type="ECO:0000259" key="26">
    <source>
        <dbReference type="Pfam" id="PF07732"/>
    </source>
</evidence>
<dbReference type="GO" id="GO:0046274">
    <property type="term" value="P:lignin catabolic process"/>
    <property type="evidence" value="ECO:0007669"/>
    <property type="project" value="UniProtKB-KW"/>
</dbReference>
<keyword evidence="18 23" id="KW-0472">Membrane</keyword>
<keyword evidence="14 22" id="KW-0677">Repeat</keyword>
<keyword evidence="7" id="KW-1003">Cell membrane</keyword>
<gene>
    <name evidence="28" type="ORF">RHSIM_Rhsim05G0203800</name>
</gene>
<keyword evidence="11 23" id="KW-0812">Transmembrane</keyword>
<evidence type="ECO:0000256" key="7">
    <source>
        <dbReference type="ARBA" id="ARBA00022475"/>
    </source>
</evidence>
<evidence type="ECO:0000256" key="14">
    <source>
        <dbReference type="ARBA" id="ARBA00022737"/>
    </source>
</evidence>
<feature type="domain" description="Plastocyanin-like" evidence="25">
    <location>
        <begin position="745"/>
        <end position="880"/>
    </location>
</feature>
<evidence type="ECO:0000256" key="19">
    <source>
        <dbReference type="ARBA" id="ARBA00023170"/>
    </source>
</evidence>
<evidence type="ECO:0000259" key="24">
    <source>
        <dbReference type="Pfam" id="PF00394"/>
    </source>
</evidence>
<evidence type="ECO:0000256" key="10">
    <source>
        <dbReference type="ARBA" id="ARBA00022614"/>
    </source>
</evidence>
<dbReference type="InterPro" id="IPR002355">
    <property type="entry name" value="Cu_oxidase_Cu_BS"/>
</dbReference>
<organism evidence="28 29">
    <name type="scientific">Rhododendron simsii</name>
    <name type="common">Sims's rhododendron</name>
    <dbReference type="NCBI Taxonomy" id="118357"/>
    <lineage>
        <taxon>Eukaryota</taxon>
        <taxon>Viridiplantae</taxon>
        <taxon>Streptophyta</taxon>
        <taxon>Embryophyta</taxon>
        <taxon>Tracheophyta</taxon>
        <taxon>Spermatophyta</taxon>
        <taxon>Magnoliopsida</taxon>
        <taxon>eudicotyledons</taxon>
        <taxon>Gunneridae</taxon>
        <taxon>Pentapetalae</taxon>
        <taxon>asterids</taxon>
        <taxon>Ericales</taxon>
        <taxon>Ericaceae</taxon>
        <taxon>Ericoideae</taxon>
        <taxon>Rhodoreae</taxon>
        <taxon>Rhododendron</taxon>
    </lineage>
</organism>
<keyword evidence="13" id="KW-0732">Signal</keyword>
<dbReference type="GO" id="GO:0005886">
    <property type="term" value="C:plasma membrane"/>
    <property type="evidence" value="ECO:0007669"/>
    <property type="project" value="UniProtKB-SubCell"/>
</dbReference>
<keyword evidence="16 22" id="KW-0560">Oxidoreductase</keyword>
<evidence type="ECO:0000256" key="12">
    <source>
        <dbReference type="ARBA" id="ARBA00022723"/>
    </source>
</evidence>
<dbReference type="Proteomes" id="UP000626092">
    <property type="component" value="Unassembled WGS sequence"/>
</dbReference>
<dbReference type="EMBL" id="WJXA01000005">
    <property type="protein sequence ID" value="KAF7142452.1"/>
    <property type="molecule type" value="Genomic_DNA"/>
</dbReference>
<dbReference type="GO" id="GO:0051707">
    <property type="term" value="P:response to other organism"/>
    <property type="evidence" value="ECO:0007669"/>
    <property type="project" value="UniProtKB-ARBA"/>
</dbReference>
<keyword evidence="29" id="KW-1185">Reference proteome</keyword>
<proteinExistence type="inferred from homology"/>
<reference evidence="28" key="1">
    <citation type="submission" date="2019-11" db="EMBL/GenBank/DDBJ databases">
        <authorList>
            <person name="Liu Y."/>
            <person name="Hou J."/>
            <person name="Li T.-Q."/>
            <person name="Guan C.-H."/>
            <person name="Wu X."/>
            <person name="Wu H.-Z."/>
            <person name="Ling F."/>
            <person name="Zhang R."/>
            <person name="Shi X.-G."/>
            <person name="Ren J.-P."/>
            <person name="Chen E.-F."/>
            <person name="Sun J.-M."/>
        </authorList>
    </citation>
    <scope>NUCLEOTIDE SEQUENCE</scope>
    <source>
        <strain evidence="28">Adult_tree_wgs_1</strain>
        <tissue evidence="28">Leaves</tissue>
    </source>
</reference>
<dbReference type="CDD" id="cd13875">
    <property type="entry name" value="CuRO_2_LCC_plant"/>
    <property type="match status" value="2"/>
</dbReference>
<sequence>MDVENQALADGHGPNNSEAFTINGQPGDLYNCSFGTYKLKVVQGKTYLLRIINVALYSELFFKIANHTMTVVAVDACYTNPMVTDVMVISPGQTIDVLLTADQPLASYYMAAHYYDSLGAAYDATTTTAIITYENATPSTPLMPNLPAVNDTSAAFNFYSSLTSLVNGPHWAPVPLKIDEEMFLTEGLGLVPCGANNTCGAPLGLQFAASMNNESFELPTKLSMLEASFYNLTSGIYTTDFPKYPPVVFDYTNTSNNLNTALIMTSRSTKVTKLKFDSTVEIVFQNTALVGKQSHPIHLHGYNFYVLAQGFGNYDPVNGPKMFNLVNPQKRNTVAVPVAGWSVIRFTANNPVTSAEIVEHSFHVQDLTLNRLCKQQVITAVNGSLPGPAIQVHEGDTLIIHVFNKSPYNLTIHWHGIFQLHSAWADGPEYVTQCPIPPGNKYTHKFTITGQEGTLWWHAHSQWLRATVHGALIIRPRKSYAYPFPKPFEEFPILLGEWWNANIIDVENQALADGHGPNISDAFTINGWPGDLYNCSSTGTYKLKVVQGETYLLRIINVALNNEIFFKIANHTMTIVAVDACYTNPMVTDVIVITPGQTIDALLTADQPPASYYMAAHAYDSLGADFDKTTARGIITYGNAASSTAPMPTLPDFNDTLLAFKLYTSLTSLVNGPHWAPVPLKVDKYMFVTEGLSVVPCEANNTCGAPFGLAFASSMNNESFELPTKLSMLEAYYYNLTAGVYTADFPSYPPLAFDYTSLSNKLNETLMMTSRSTKVTKLKFNSTVQIVFQNTALLGQQSHPIHLHGYNFYVLAQGFGNYDAVTGPKMFNLVNPQIRNTVGVPVGGWTVIRFTANNPGVWLMHCHFDSHLSWGLATAFVVEDGPTPSTSLPPPPPDLPLCSFYAKKRRFFIKGGGNAETAFIKTAARGKESVADRRRTGHVIKLDLRNPIPMNFSIGYYDDEVYYINKLRGKMSPSLIDLKHLSYLDLSGNQLVSDLDFWGSLKSLRYLNLSLLDLDGKVPHNLGNLSRLQYLDLNHNNFDGPIPNTLGSLTSLTFLDLSMNNFKDTINEKYFLCNLSSLVYMDLSVNRFDGSVPCCFGNHTSLSVLILSNNHGFGSPLPSCMGNMTQLTVLDLSQNRIKGEIPNSLRNLRSLRVLDLSGNELSGEISSSVVGEFKNLEHLVIGNNHFSGPLPSSLGRLSYLRELDVWGNQLNGSIPVGEFKNLERLVISDNFFSGTLPSSLGRLSYLRELDASSNQLNGSIPVGEFKNLELLDISINHFSGPLPSSLGRQSYLRELDASSNQLNGSIPVGLGQLSNLQWLDLSYNSLDGMVTEQHFTTLKSLKKLDLSSNSLVINVSSQWVPPFQLQVLEMASCKLGPQFPQWLQTQRHVTELDMSNASISDIMPDWFQLIMSSCFEYLDISNNHIRGTLPKFQMKCRDSGSFFIRELILSSNKFDGPLSALPSSTSVLDLSNNLFSGPIPPGDYDEIVALVLSNNHFSGGIPVSLCKAAEIKLIDLSKNHLSGKIPRCLGNLGGIIVLDLSSNNLHGQIPSSLGFLQTLRYLHLRNNSFHGELPLSLQNLTGMVTLDLDENAFTGVIPRWIGDKLHNLVFLSLQSNNFYGGIPVQLCHLSALQLLNLAHNNVTGDIPSCFHNFTAMAALELGNFQYQVNPVLDYEDKILIMIKGRELEYTKTLKFVTSIDLSSNGITGEIPEGLTNLFGLLNLNLSGNYLTGRIPEKIGDLKQLESLDFSRNKLFGSIPHSLSSLTSLSHLNLSFNNLSGRIPTGNQLQTLDDQSIYVGNDGLCGAPLTKSCPGDESADNGDRQVHVNEGDKDDDDAELMWFYAGIGPGIVVGLLGVLYTLYFKRKWRYAYFQLIEDAYDRIFVAIAVKANWLRRKFHPQR</sequence>
<evidence type="ECO:0000256" key="2">
    <source>
        <dbReference type="ARBA" id="ARBA00004251"/>
    </source>
</evidence>
<evidence type="ECO:0000256" key="6">
    <source>
        <dbReference type="ARBA" id="ARBA00012297"/>
    </source>
</evidence>
<dbReference type="Pfam" id="PF07731">
    <property type="entry name" value="Cu-oxidase_2"/>
    <property type="match status" value="2"/>
</dbReference>
<dbReference type="InterPro" id="IPR011706">
    <property type="entry name" value="Cu-oxidase_C"/>
</dbReference>
<evidence type="ECO:0000256" key="18">
    <source>
        <dbReference type="ARBA" id="ARBA00023136"/>
    </source>
</evidence>
<dbReference type="InterPro" id="IPR055414">
    <property type="entry name" value="LRR_R13L4/SHOC2-like"/>
</dbReference>
<evidence type="ECO:0000313" key="29">
    <source>
        <dbReference type="Proteomes" id="UP000626092"/>
    </source>
</evidence>
<evidence type="ECO:0000256" key="5">
    <source>
        <dbReference type="ARBA" id="ARBA00010609"/>
    </source>
</evidence>
<evidence type="ECO:0000313" key="28">
    <source>
        <dbReference type="EMBL" id="KAF7142452.1"/>
    </source>
</evidence>
<dbReference type="OrthoDB" id="2121828at2759"/>
<dbReference type="InterPro" id="IPR034285">
    <property type="entry name" value="CuRO_2_LCC"/>
</dbReference>
<dbReference type="FunFam" id="3.80.10.10:FF:001347">
    <property type="entry name" value="LRR receptor-like serine/threonine-protein kinase GSO2"/>
    <property type="match status" value="1"/>
</dbReference>
<evidence type="ECO:0000256" key="15">
    <source>
        <dbReference type="ARBA" id="ARBA00022989"/>
    </source>
</evidence>
<dbReference type="InterPro" id="IPR034288">
    <property type="entry name" value="CuRO_1_LCC"/>
</dbReference>
<feature type="domain" description="Disease resistance R13L4/SHOC-2-like LRR" evidence="27">
    <location>
        <begin position="1234"/>
        <end position="1392"/>
    </location>
</feature>
<dbReference type="InterPro" id="IPR008972">
    <property type="entry name" value="Cupredoxin"/>
</dbReference>
<keyword evidence="19" id="KW-0675">Receptor</keyword>
<dbReference type="Pfam" id="PF07732">
    <property type="entry name" value="Cu-oxidase_3"/>
    <property type="match status" value="1"/>
</dbReference>
<dbReference type="Pfam" id="PF00394">
    <property type="entry name" value="Cu-oxidase"/>
    <property type="match status" value="2"/>
</dbReference>
<dbReference type="SMART" id="SM00369">
    <property type="entry name" value="LRR_TYP"/>
    <property type="match status" value="15"/>
</dbReference>
<dbReference type="NCBIfam" id="TIGR03389">
    <property type="entry name" value="laccase"/>
    <property type="match status" value="1"/>
</dbReference>
<dbReference type="CDD" id="cd13849">
    <property type="entry name" value="CuRO_1_LCC_plant"/>
    <property type="match status" value="1"/>
</dbReference>
<evidence type="ECO:0000259" key="25">
    <source>
        <dbReference type="Pfam" id="PF07731"/>
    </source>
</evidence>
<evidence type="ECO:0000256" key="22">
    <source>
        <dbReference type="RuleBase" id="RU361119"/>
    </source>
</evidence>
<dbReference type="Pfam" id="PF00560">
    <property type="entry name" value="LRR_1"/>
    <property type="match status" value="9"/>
</dbReference>
<dbReference type="InterPro" id="IPR001611">
    <property type="entry name" value="Leu-rich_rpt"/>
</dbReference>
<dbReference type="InterPro" id="IPR001117">
    <property type="entry name" value="Cu-oxidase_2nd"/>
</dbReference>
<dbReference type="SMART" id="SM00365">
    <property type="entry name" value="LRR_SD22"/>
    <property type="match status" value="6"/>
</dbReference>
<dbReference type="GO" id="GO:0048046">
    <property type="term" value="C:apoplast"/>
    <property type="evidence" value="ECO:0007669"/>
    <property type="project" value="UniProtKB-SubCell"/>
</dbReference>
<comment type="caution">
    <text evidence="28">The sequence shown here is derived from an EMBL/GenBank/DDBJ whole genome shotgun (WGS) entry which is preliminary data.</text>
</comment>
<dbReference type="PROSITE" id="PS51450">
    <property type="entry name" value="LRR"/>
    <property type="match status" value="1"/>
</dbReference>
<feature type="domain" description="Disease resistance R13L4/SHOC-2-like LRR" evidence="27">
    <location>
        <begin position="1099"/>
        <end position="1225"/>
    </location>
</feature>
<dbReference type="InterPro" id="IPR033138">
    <property type="entry name" value="Cu_oxidase_CS"/>
</dbReference>
<dbReference type="InterPro" id="IPR017761">
    <property type="entry name" value="Laccase"/>
</dbReference>
<keyword evidence="8 22" id="KW-0052">Apoplast</keyword>
<dbReference type="PROSITE" id="PS00080">
    <property type="entry name" value="MULTICOPPER_OXIDASE2"/>
    <property type="match status" value="1"/>
</dbReference>
<accession>A0A834LNN0</accession>
<dbReference type="SUPFAM" id="SSF52047">
    <property type="entry name" value="RNI-like"/>
    <property type="match status" value="2"/>
</dbReference>
<dbReference type="InterPro" id="IPR003591">
    <property type="entry name" value="Leu-rich_rpt_typical-subtyp"/>
</dbReference>
<keyword evidence="12 22" id="KW-0479">Metal-binding</keyword>
<dbReference type="InterPro" id="IPR011707">
    <property type="entry name" value="Cu-oxidase-like_N"/>
</dbReference>
<feature type="domain" description="Plastocyanin-like" evidence="25">
    <location>
        <begin position="241"/>
        <end position="351"/>
    </location>
</feature>
<evidence type="ECO:0000256" key="17">
    <source>
        <dbReference type="ARBA" id="ARBA00023008"/>
    </source>
</evidence>
<dbReference type="FunFam" id="3.80.10.10:FF:000095">
    <property type="entry name" value="LRR receptor-like serine/threonine-protein kinase GSO1"/>
    <property type="match status" value="2"/>
</dbReference>
<dbReference type="InterPro" id="IPR034289">
    <property type="entry name" value="CuRO_3_LCC"/>
</dbReference>
<dbReference type="FunFam" id="3.80.10.10:FF:000041">
    <property type="entry name" value="LRR receptor-like serine/threonine-protein kinase ERECTA"/>
    <property type="match status" value="1"/>
</dbReference>
<keyword evidence="21 22" id="KW-0439">Lignin degradation</keyword>
<evidence type="ECO:0000256" key="13">
    <source>
        <dbReference type="ARBA" id="ARBA00022729"/>
    </source>
</evidence>
<keyword evidence="20" id="KW-0325">Glycoprotein</keyword>
<keyword evidence="9 22" id="KW-0964">Secreted</keyword>
<keyword evidence="10" id="KW-0433">Leucine-rich repeat</keyword>
<dbReference type="InterPro" id="IPR046956">
    <property type="entry name" value="RLP23-like"/>
</dbReference>
<feature type="domain" description="Plastocyanin-like" evidence="24">
    <location>
        <begin position="489"/>
        <end position="640"/>
    </location>
</feature>
<dbReference type="EC" id="1.10.3.2" evidence="6 22"/>
<comment type="subcellular location">
    <subcellularLocation>
        <location evidence="2">Cell membrane</location>
        <topology evidence="2">Single-pass type I membrane protein</topology>
    </subcellularLocation>
    <subcellularLocation>
        <location evidence="3 22">Secreted</location>
        <location evidence="3 22">Extracellular space</location>
        <location evidence="3 22">Apoplast</location>
    </subcellularLocation>
</comment>
<protein>
    <recommendedName>
        <fullName evidence="6 22">Laccase</fullName>
        <ecNumber evidence="6 22">1.10.3.2</ecNumber>
    </recommendedName>
    <alternativeName>
        <fullName evidence="22">Benzenediol:oxygen oxidoreductase</fullName>
    </alternativeName>
    <alternativeName>
        <fullName evidence="22">Diphenol oxidase</fullName>
    </alternativeName>
    <alternativeName>
        <fullName evidence="22">Urishiol oxidase</fullName>
    </alternativeName>
</protein>
<dbReference type="PROSITE" id="PS00079">
    <property type="entry name" value="MULTICOPPER_OXIDASE1"/>
    <property type="match status" value="1"/>
</dbReference>
<feature type="domain" description="Plastocyanin-like" evidence="24">
    <location>
        <begin position="3"/>
        <end position="136"/>
    </location>
</feature>
<evidence type="ECO:0000256" key="16">
    <source>
        <dbReference type="ARBA" id="ARBA00023002"/>
    </source>
</evidence>
<evidence type="ECO:0000256" key="11">
    <source>
        <dbReference type="ARBA" id="ARBA00022692"/>
    </source>
</evidence>
<keyword evidence="15 23" id="KW-1133">Transmembrane helix</keyword>
<name>A0A834LNN0_RHOSS</name>
<dbReference type="SUPFAM" id="SSF52058">
    <property type="entry name" value="L domain-like"/>
    <property type="match status" value="1"/>
</dbReference>
<dbReference type="GO" id="GO:0005507">
    <property type="term" value="F:copper ion binding"/>
    <property type="evidence" value="ECO:0007669"/>
    <property type="project" value="InterPro"/>
</dbReference>
<evidence type="ECO:0000256" key="8">
    <source>
        <dbReference type="ARBA" id="ARBA00022523"/>
    </source>
</evidence>
<evidence type="ECO:0000256" key="9">
    <source>
        <dbReference type="ARBA" id="ARBA00022525"/>
    </source>
</evidence>
<evidence type="ECO:0000256" key="20">
    <source>
        <dbReference type="ARBA" id="ARBA00023180"/>
    </source>
</evidence>
<comment type="cofactor">
    <cofactor evidence="22">
        <name>Cu cation</name>
        <dbReference type="ChEBI" id="CHEBI:23378"/>
    </cofactor>
    <text evidence="22">Binds 4 Cu cations per monomer.</text>
</comment>
<evidence type="ECO:0000256" key="21">
    <source>
        <dbReference type="ARBA" id="ARBA00023185"/>
    </source>
</evidence>
<dbReference type="PANTHER" id="PTHR48063">
    <property type="entry name" value="LRR RECEPTOR-LIKE KINASE"/>
    <property type="match status" value="1"/>
</dbReference>
<evidence type="ECO:0000256" key="1">
    <source>
        <dbReference type="ARBA" id="ARBA00000349"/>
    </source>
</evidence>
<feature type="domain" description="Plastocyanin-like" evidence="26">
    <location>
        <begin position="364"/>
        <end position="478"/>
    </location>
</feature>
<comment type="similarity">
    <text evidence="4">Belongs to the RLP family.</text>
</comment>
<dbReference type="Pfam" id="PF23598">
    <property type="entry name" value="LRR_14"/>
    <property type="match status" value="2"/>
</dbReference>
<dbReference type="GO" id="GO:0006952">
    <property type="term" value="P:defense response"/>
    <property type="evidence" value="ECO:0007669"/>
    <property type="project" value="UniProtKB-ARBA"/>
</dbReference>
<evidence type="ECO:0000256" key="3">
    <source>
        <dbReference type="ARBA" id="ARBA00004271"/>
    </source>
</evidence>
<dbReference type="SUPFAM" id="SSF49503">
    <property type="entry name" value="Cupredoxins"/>
    <property type="match status" value="5"/>
</dbReference>
<dbReference type="Gene3D" id="2.60.40.420">
    <property type="entry name" value="Cupredoxins - blue copper proteins"/>
    <property type="match status" value="5"/>
</dbReference>
<dbReference type="PANTHER" id="PTHR48063:SF112">
    <property type="entry name" value="RECEPTOR LIKE PROTEIN 30-LIKE"/>
    <property type="match status" value="1"/>
</dbReference>
<evidence type="ECO:0000256" key="23">
    <source>
        <dbReference type="SAM" id="Phobius"/>
    </source>
</evidence>
<dbReference type="Gene3D" id="3.80.10.10">
    <property type="entry name" value="Ribonuclease Inhibitor"/>
    <property type="match status" value="5"/>
</dbReference>
<keyword evidence="17 22" id="KW-0186">Copper</keyword>
<evidence type="ECO:0000259" key="27">
    <source>
        <dbReference type="Pfam" id="PF23598"/>
    </source>
</evidence>
<comment type="function">
    <text evidence="22">Lignin degradation and detoxification of lignin-derived products.</text>
</comment>
<dbReference type="PRINTS" id="PR00019">
    <property type="entry name" value="LEURICHRPT"/>
</dbReference>